<keyword evidence="3" id="KW-1185">Reference proteome</keyword>
<organism evidence="2 3">
    <name type="scientific">Pengzhenrongella sicca</name>
    <dbReference type="NCBI Taxonomy" id="2819238"/>
    <lineage>
        <taxon>Bacteria</taxon>
        <taxon>Bacillati</taxon>
        <taxon>Actinomycetota</taxon>
        <taxon>Actinomycetes</taxon>
        <taxon>Micrococcales</taxon>
        <taxon>Pengzhenrongella</taxon>
    </lineage>
</organism>
<dbReference type="EMBL" id="CP071868">
    <property type="protein sequence ID" value="QTE29477.1"/>
    <property type="molecule type" value="Genomic_DNA"/>
</dbReference>
<evidence type="ECO:0000256" key="1">
    <source>
        <dbReference type="SAM" id="MobiDB-lite"/>
    </source>
</evidence>
<gene>
    <name evidence="2" type="ORF">J4E96_19840</name>
</gene>
<feature type="region of interest" description="Disordered" evidence="1">
    <location>
        <begin position="63"/>
        <end position="98"/>
    </location>
</feature>
<reference evidence="2" key="1">
    <citation type="submission" date="2021-03" db="EMBL/GenBank/DDBJ databases">
        <title>Pengzhenrongella sicca gen. nov., sp. nov., a new member of suborder Micrococcineae isolated from High-Arctic tundra soil.</title>
        <authorList>
            <person name="Peng F."/>
        </authorList>
    </citation>
    <scope>NUCLEOTIDE SEQUENCE</scope>
    <source>
        <strain evidence="2">LRZ-2</strain>
    </source>
</reference>
<protein>
    <submittedName>
        <fullName evidence="2">Uncharacterized protein</fullName>
    </submittedName>
</protein>
<dbReference type="KEGG" id="psic:J4E96_19840"/>
<evidence type="ECO:0000313" key="3">
    <source>
        <dbReference type="Proteomes" id="UP000663937"/>
    </source>
</evidence>
<sequence>MSTQTEQQQYIVHLDIRATASDPDQAINEALTVVRRGELGAVTWSVEPADAVASADVAPVAAAAEVPAPRPESDREAAGDARDPRQHARETYDGEFLG</sequence>
<proteinExistence type="predicted"/>
<dbReference type="RefSeq" id="WP_227423761.1">
    <property type="nucleotide sequence ID" value="NZ_CP071868.1"/>
</dbReference>
<feature type="compositionally biased region" description="Basic and acidic residues" evidence="1">
    <location>
        <begin position="71"/>
        <end position="92"/>
    </location>
</feature>
<dbReference type="AlphaFoldDB" id="A0A8A4ZG73"/>
<dbReference type="Proteomes" id="UP000663937">
    <property type="component" value="Chromosome"/>
</dbReference>
<evidence type="ECO:0000313" key="2">
    <source>
        <dbReference type="EMBL" id="QTE29477.1"/>
    </source>
</evidence>
<accession>A0A8A4ZG73</accession>
<name>A0A8A4ZG73_9MICO</name>